<evidence type="ECO:0000313" key="2">
    <source>
        <dbReference type="Proteomes" id="UP001148614"/>
    </source>
</evidence>
<evidence type="ECO:0000313" key="1">
    <source>
        <dbReference type="EMBL" id="KAJ3551182.1"/>
    </source>
</evidence>
<accession>A0A9W8N2U1</accession>
<reference evidence="1" key="1">
    <citation type="submission" date="2022-07" db="EMBL/GenBank/DDBJ databases">
        <title>Genome Sequence of Xylaria arbuscula.</title>
        <authorList>
            <person name="Buettner E."/>
        </authorList>
    </citation>
    <scope>NUCLEOTIDE SEQUENCE</scope>
    <source>
        <strain evidence="1">VT107</strain>
    </source>
</reference>
<keyword evidence="2" id="KW-1185">Reference proteome</keyword>
<protein>
    <recommendedName>
        <fullName evidence="3">SprT-like domain-containing protein</fullName>
    </recommendedName>
</protein>
<proteinExistence type="predicted"/>
<dbReference type="Proteomes" id="UP001148614">
    <property type="component" value="Unassembled WGS sequence"/>
</dbReference>
<organism evidence="1 2">
    <name type="scientific">Xylaria arbuscula</name>
    <dbReference type="NCBI Taxonomy" id="114810"/>
    <lineage>
        <taxon>Eukaryota</taxon>
        <taxon>Fungi</taxon>
        <taxon>Dikarya</taxon>
        <taxon>Ascomycota</taxon>
        <taxon>Pezizomycotina</taxon>
        <taxon>Sordariomycetes</taxon>
        <taxon>Xylariomycetidae</taxon>
        <taxon>Xylariales</taxon>
        <taxon>Xylariaceae</taxon>
        <taxon>Xylaria</taxon>
    </lineage>
</organism>
<evidence type="ECO:0008006" key="3">
    <source>
        <dbReference type="Google" id="ProtNLM"/>
    </source>
</evidence>
<gene>
    <name evidence="1" type="ORF">NPX13_g11430</name>
</gene>
<dbReference type="VEuPathDB" id="FungiDB:F4678DRAFT_467382"/>
<dbReference type="AlphaFoldDB" id="A0A9W8N2U1"/>
<comment type="caution">
    <text evidence="1">The sequence shown here is derived from an EMBL/GenBank/DDBJ whole genome shotgun (WGS) entry which is preliminary data.</text>
</comment>
<sequence length="250" mass="28439">MHLLRTLEVIADTYHVESQPRSTRGYFGLHDAKTITRLVEEDCLAVREPSSARVVRFIERCSQFLECDTKRMDPADVRSMLAETFARLDDIIFFGLFSRHVPTSAGGQRFLVNLTFPVTPSDDTSLFAFSSGVLMIHLTDSRGARSFERLLSSMIHEMTHAWLIVFSDSMHWKHGKWVGRHVQHGKMFLRLNLFVRQTVAGLMPAATILKEELIASQLDLDMYMNSFDGNTKDRGNMSGWKSRLVAALTP</sequence>
<dbReference type="EMBL" id="JANPWZ010003817">
    <property type="protein sequence ID" value="KAJ3551182.1"/>
    <property type="molecule type" value="Genomic_DNA"/>
</dbReference>
<name>A0A9W8N2U1_9PEZI</name>